<organism evidence="1 2">
    <name type="scientific">Paenibacillus wynnii</name>
    <dbReference type="NCBI Taxonomy" id="268407"/>
    <lineage>
        <taxon>Bacteria</taxon>
        <taxon>Bacillati</taxon>
        <taxon>Bacillota</taxon>
        <taxon>Bacilli</taxon>
        <taxon>Bacillales</taxon>
        <taxon>Paenibacillaceae</taxon>
        <taxon>Paenibacillus</taxon>
    </lineage>
</organism>
<comment type="caution">
    <text evidence="1">The sequence shown here is derived from an EMBL/GenBank/DDBJ whole genome shotgun (WGS) entry which is preliminary data.</text>
</comment>
<evidence type="ECO:0000313" key="2">
    <source>
        <dbReference type="Proteomes" id="UP000029734"/>
    </source>
</evidence>
<dbReference type="Gene3D" id="1.10.8.200">
    <property type="entry name" value="Replisome organizer (g39p helicase loader/inhibitor protein)"/>
    <property type="match status" value="1"/>
</dbReference>
<sequence>MNNEETSSLLAVIKTAFPEFEITQEVIQLWHLFLQEIPYARAQLNLRDHIAISRFAPRIADVIREDRLQPQSVYDIQRLENQMDMLELEEYHLTENAKPMPDYVREQLQATFSKLKVNPDES</sequence>
<evidence type="ECO:0000313" key="1">
    <source>
        <dbReference type="EMBL" id="KGE20663.1"/>
    </source>
</evidence>
<name>A0A098MF46_9BACL</name>
<keyword evidence="2" id="KW-1185">Reference proteome</keyword>
<dbReference type="EMBL" id="JQCR01000001">
    <property type="protein sequence ID" value="KGE20663.1"/>
    <property type="molecule type" value="Genomic_DNA"/>
</dbReference>
<protein>
    <submittedName>
        <fullName evidence="1">Uncharacterized protein</fullName>
    </submittedName>
</protein>
<proteinExistence type="predicted"/>
<reference evidence="1 2" key="1">
    <citation type="submission" date="2014-08" db="EMBL/GenBank/DDBJ databases">
        <authorList>
            <person name="den Bakker H.C."/>
        </authorList>
    </citation>
    <scope>NUCLEOTIDE SEQUENCE [LARGE SCALE GENOMIC DNA]</scope>
    <source>
        <strain evidence="1 2">DSM 18334</strain>
    </source>
</reference>
<reference evidence="1 2" key="2">
    <citation type="submission" date="2014-10" db="EMBL/GenBank/DDBJ databases">
        <title>Comparative genomics of the Paenibacillus odorifer group.</title>
        <authorList>
            <person name="Tsai Y.-C."/>
            <person name="Martin N."/>
            <person name="Korlach J."/>
            <person name="Wiedmann M."/>
        </authorList>
    </citation>
    <scope>NUCLEOTIDE SEQUENCE [LARGE SCALE GENOMIC DNA]</scope>
    <source>
        <strain evidence="1 2">DSM 18334</strain>
    </source>
</reference>
<gene>
    <name evidence="1" type="ORF">PWYN_00215</name>
</gene>
<dbReference type="eggNOG" id="ENOG50306K9">
    <property type="taxonomic scope" value="Bacteria"/>
</dbReference>
<dbReference type="Proteomes" id="UP000029734">
    <property type="component" value="Unassembled WGS sequence"/>
</dbReference>
<dbReference type="STRING" id="268407.PWYN_00215"/>
<dbReference type="AlphaFoldDB" id="A0A098MF46"/>
<dbReference type="RefSeq" id="WP_036647251.1">
    <property type="nucleotide sequence ID" value="NZ_JQCR01000001.1"/>
</dbReference>
<dbReference type="OrthoDB" id="2625859at2"/>
<accession>A0A098MF46</accession>